<sequence length="280" mass="29533">MNAQLYPWIITALAILVAVGAGFAALNQPAPPPTSVAEEDAAMLLMHLQSDITVALEALDGRLSHAAYNLGSTGLNDTAARGTLLNLSATDPSIIDCTVSDANGTILAAEPAAYRGVEGAEIGGQAHVRHILATKRPIMSEVITVAEEIPATVIVAPIFTNESRFVGFASIVFRPYDLIAGIADPAANGTPYQVMVVQTDGRVLYDTDPAQAGKMTFEDPLYADSPDLQDAARRVVDERYGTAAYGFAADGAETVQKAIAWTTTGLHGVEWRVAVIRVVE</sequence>
<organism evidence="2 3">
    <name type="scientific">Methanoculleus formosensis</name>
    <dbReference type="NCBI Taxonomy" id="2590886"/>
    <lineage>
        <taxon>Archaea</taxon>
        <taxon>Methanobacteriati</taxon>
        <taxon>Methanobacteriota</taxon>
        <taxon>Stenosarchaea group</taxon>
        <taxon>Methanomicrobia</taxon>
        <taxon>Methanomicrobiales</taxon>
        <taxon>Methanomicrobiaceae</taxon>
        <taxon>Methanoculleus</taxon>
    </lineage>
</organism>
<gene>
    <name evidence="2" type="ORF">FKB36_02570</name>
</gene>
<dbReference type="CDD" id="cd18773">
    <property type="entry name" value="PDC1_HK_sensor"/>
    <property type="match status" value="1"/>
</dbReference>
<dbReference type="RefSeq" id="WP_261596454.1">
    <property type="nucleotide sequence ID" value="NZ_VHLL01000001.1"/>
</dbReference>
<proteinExistence type="predicted"/>
<dbReference type="Gene3D" id="3.30.450.20">
    <property type="entry name" value="PAS domain"/>
    <property type="match status" value="1"/>
</dbReference>
<name>A0A9E4ZLD4_9EURY</name>
<dbReference type="AlphaFoldDB" id="A0A9E4ZLD4"/>
<dbReference type="SMART" id="SM01079">
    <property type="entry name" value="CHASE"/>
    <property type="match status" value="1"/>
</dbReference>
<accession>A0A9E4ZLD4</accession>
<evidence type="ECO:0000313" key="3">
    <source>
        <dbReference type="Proteomes" id="UP001065682"/>
    </source>
</evidence>
<evidence type="ECO:0000313" key="2">
    <source>
        <dbReference type="EMBL" id="MCT8336406.1"/>
    </source>
</evidence>
<protein>
    <recommendedName>
        <fullName evidence="1">CHASE domain-containing protein</fullName>
    </recommendedName>
</protein>
<dbReference type="GO" id="GO:0003824">
    <property type="term" value="F:catalytic activity"/>
    <property type="evidence" value="ECO:0007669"/>
    <property type="project" value="UniProtKB-ARBA"/>
</dbReference>
<dbReference type="EMBL" id="VHLL01000001">
    <property type="protein sequence ID" value="MCT8336406.1"/>
    <property type="molecule type" value="Genomic_DNA"/>
</dbReference>
<reference evidence="2" key="1">
    <citation type="submission" date="2019-06" db="EMBL/GenBank/DDBJ databases">
        <title>Methanoculleus strain from Tamsui River, Taipei, Taiwan.</title>
        <authorList>
            <person name="You Y.-T."/>
            <person name="Chen S.-C."/>
            <person name="Lai S.-J."/>
            <person name="Lee Y.-C."/>
            <person name="Lai M.-C."/>
        </authorList>
    </citation>
    <scope>NUCLEOTIDE SEQUENCE</scope>
    <source>
        <strain evidence="2">Afa-1</strain>
    </source>
</reference>
<dbReference type="Pfam" id="PF22309">
    <property type="entry name" value="HK-GC-Chemotax_sensor"/>
    <property type="match status" value="1"/>
</dbReference>
<comment type="caution">
    <text evidence="2">The sequence shown here is derived from an EMBL/GenBank/DDBJ whole genome shotgun (WGS) entry which is preliminary data.</text>
</comment>
<feature type="domain" description="CHASE" evidence="1">
    <location>
        <begin position="49"/>
        <end position="207"/>
    </location>
</feature>
<dbReference type="InterPro" id="IPR006189">
    <property type="entry name" value="CHASE_dom"/>
</dbReference>
<dbReference type="InterPro" id="IPR054513">
    <property type="entry name" value="Dret_0059-like_sensor"/>
</dbReference>
<dbReference type="Proteomes" id="UP001065682">
    <property type="component" value="Unassembled WGS sequence"/>
</dbReference>
<keyword evidence="3" id="KW-1185">Reference proteome</keyword>
<evidence type="ECO:0000259" key="1">
    <source>
        <dbReference type="SMART" id="SM01079"/>
    </source>
</evidence>